<dbReference type="InterPro" id="IPR042099">
    <property type="entry name" value="ANL_N_sf"/>
</dbReference>
<keyword evidence="2" id="KW-0472">Membrane</keyword>
<dbReference type="PANTHER" id="PTHR43201">
    <property type="entry name" value="ACYL-COA SYNTHETASE"/>
    <property type="match status" value="1"/>
</dbReference>
<evidence type="ECO:0000259" key="3">
    <source>
        <dbReference type="Pfam" id="PF00501"/>
    </source>
</evidence>
<evidence type="ECO:0000256" key="2">
    <source>
        <dbReference type="SAM" id="Phobius"/>
    </source>
</evidence>
<comment type="caution">
    <text evidence="4">The sequence shown here is derived from an EMBL/GenBank/DDBJ whole genome shotgun (WGS) entry which is preliminary data.</text>
</comment>
<dbReference type="Gene3D" id="3.30.300.30">
    <property type="match status" value="1"/>
</dbReference>
<evidence type="ECO:0000313" key="4">
    <source>
        <dbReference type="EMBL" id="KAL1529131.1"/>
    </source>
</evidence>
<feature type="domain" description="AMP-dependent synthetase/ligase" evidence="3">
    <location>
        <begin position="39"/>
        <end position="370"/>
    </location>
</feature>
<sequence length="1111" mass="119832">MEPRSLLELLDGDGPSSVVPWSKPQLRLQVEAFDLAPWGIAPRARIGLMLPNGTLNATGLLAAMHWHCVVTISPTETALGAEALLRGSGATCLVATAAIEAASAAASAAGVPYVELREARDQEGKFTLASPPAGTPPAAARAASGLEDDVLVLHTSGTTGKKKRVPFSLRRLLASGRALASSLALQPSDLGLNMMPLYHVGGIACNLLCPMVSGSRMIFLPAFSAEAFFDAVSGETQVVASAEVLPPITWCYQAPAMWQKLLQHAAGLKQVKAPRLRILRSGAASLPHKDALALRAIFGPAVAVLPTYSMTECMPICAPPPSYRLEKPGSVGLPLVPLRILDGAARELPPGEVGEITLVGLGKEQLFRGYEKDEAPDAPPPAADPAGDDAFTTGDRGYVDADGWLFHVGRSKECVNRDGELISPVEVEEALLHCPGVVAGEIMAFAAPHAALEEVVGVAVPHGCAAELHQLRAAAAARLPAAHLPQVLVRVAELPRSVGTRKLQRVGYAKAIGLPRLHGSELFTFHHAPSDGTALTLLPVAAAGGASAGAEGGVGGEMDSLSRVIYTPGGKTTAMTALSHLYCVCLFSIVMHRLTGMGISISGPHRWLTCATSVFTDSCLVFCAGWMDWRWPARDVRGAATKIGATLVIWAAVHWYSEFASWLLWDLVVYRIMLVPLPLLRAPAAVRWLIVAFAAILQFVDFFRPLPALLDAPNTLYAKRLGVYLYFYAALPMLMPRTCLAPLPTDRVATLRACGRSLDLTRAALIRAAASAALVCCISVAVLSWYGLVPYLDSAEEMKRLAEPLLNDGKLPPLFIFANENKVALQSGRRFLATAGKFVLTNASILALAHLMPTRATIFSMMGDCAFITFFTHMAVLHHLPLPMQDVFCLVENYASHIGRNSSYFIFWWLDLFAVIGVPLLLQVAVTFYISFTPPLASFKGRWSWLSYVRLPFPQPPSPFAMAASWVCLLVVLYYGNSTTTSESVRNNMRSFAYLEHTQFYAHNNVSACVQLKLFMFGNMNATDQLAGAAANEATGDLFPYLEHDYLEMVMVILAFLSPRLFFPRLVQYMHTNDREEVLRQLTVKAMLPEGDGVAGKPSESDRLLSVKTVK</sequence>
<protein>
    <recommendedName>
        <fullName evidence="3">AMP-dependent synthetase/ligase domain-containing protein</fullName>
    </recommendedName>
</protein>
<dbReference type="Pfam" id="PF00501">
    <property type="entry name" value="AMP-binding"/>
    <property type="match status" value="1"/>
</dbReference>
<dbReference type="Proteomes" id="UP001515480">
    <property type="component" value="Unassembled WGS sequence"/>
</dbReference>
<evidence type="ECO:0000313" key="5">
    <source>
        <dbReference type="Proteomes" id="UP001515480"/>
    </source>
</evidence>
<dbReference type="SUPFAM" id="SSF56801">
    <property type="entry name" value="Acetyl-CoA synthetase-like"/>
    <property type="match status" value="1"/>
</dbReference>
<feature type="region of interest" description="Disordered" evidence="1">
    <location>
        <begin position="372"/>
        <end position="392"/>
    </location>
</feature>
<feature type="transmembrane region" description="Helical" evidence="2">
    <location>
        <begin position="647"/>
        <end position="673"/>
    </location>
</feature>
<feature type="transmembrane region" description="Helical" evidence="2">
    <location>
        <begin position="685"/>
        <end position="703"/>
    </location>
</feature>
<evidence type="ECO:0000256" key="1">
    <source>
        <dbReference type="SAM" id="MobiDB-lite"/>
    </source>
</evidence>
<organism evidence="4 5">
    <name type="scientific">Prymnesium parvum</name>
    <name type="common">Toxic golden alga</name>
    <dbReference type="NCBI Taxonomy" id="97485"/>
    <lineage>
        <taxon>Eukaryota</taxon>
        <taxon>Haptista</taxon>
        <taxon>Haptophyta</taxon>
        <taxon>Prymnesiophyceae</taxon>
        <taxon>Prymnesiales</taxon>
        <taxon>Prymnesiaceae</taxon>
        <taxon>Prymnesium</taxon>
    </lineage>
</organism>
<dbReference type="GO" id="GO:0031956">
    <property type="term" value="F:medium-chain fatty acid-CoA ligase activity"/>
    <property type="evidence" value="ECO:0007669"/>
    <property type="project" value="TreeGrafter"/>
</dbReference>
<feature type="transmembrane region" description="Helical" evidence="2">
    <location>
        <begin position="723"/>
        <end position="743"/>
    </location>
</feature>
<reference evidence="4 5" key="1">
    <citation type="journal article" date="2024" name="Science">
        <title>Giant polyketide synthase enzymes in the biosynthesis of giant marine polyether toxins.</title>
        <authorList>
            <person name="Fallon T.R."/>
            <person name="Shende V.V."/>
            <person name="Wierzbicki I.H."/>
            <person name="Pendleton A.L."/>
            <person name="Watervoot N.F."/>
            <person name="Auber R.P."/>
            <person name="Gonzalez D.J."/>
            <person name="Wisecaver J.H."/>
            <person name="Moore B.S."/>
        </authorList>
    </citation>
    <scope>NUCLEOTIDE SEQUENCE [LARGE SCALE GENOMIC DNA]</scope>
    <source>
        <strain evidence="4 5">12B1</strain>
    </source>
</reference>
<dbReference type="PANTHER" id="PTHR43201:SF10">
    <property type="entry name" value="CARRIER DOMAIN-CONTAINING PROTEIN"/>
    <property type="match status" value="1"/>
</dbReference>
<dbReference type="AlphaFoldDB" id="A0AB34K4E6"/>
<feature type="transmembrane region" description="Helical" evidence="2">
    <location>
        <begin position="960"/>
        <end position="976"/>
    </location>
</feature>
<feature type="transmembrane region" description="Helical" evidence="2">
    <location>
        <begin position="831"/>
        <end position="851"/>
    </location>
</feature>
<name>A0AB34K4E6_PRYPA</name>
<dbReference type="InterPro" id="IPR045851">
    <property type="entry name" value="AMP-bd_C_sf"/>
</dbReference>
<dbReference type="InterPro" id="IPR000873">
    <property type="entry name" value="AMP-dep_synth/lig_dom"/>
</dbReference>
<dbReference type="GO" id="GO:0006631">
    <property type="term" value="P:fatty acid metabolic process"/>
    <property type="evidence" value="ECO:0007669"/>
    <property type="project" value="TreeGrafter"/>
</dbReference>
<proteinExistence type="predicted"/>
<keyword evidence="5" id="KW-1185">Reference proteome</keyword>
<keyword evidence="2" id="KW-0812">Transmembrane</keyword>
<dbReference type="EMBL" id="JBGBPQ010000001">
    <property type="protein sequence ID" value="KAL1529131.1"/>
    <property type="molecule type" value="Genomic_DNA"/>
</dbReference>
<gene>
    <name evidence="4" type="ORF">AB1Y20_000091</name>
</gene>
<keyword evidence="2" id="KW-1133">Transmembrane helix</keyword>
<accession>A0AB34K4E6</accession>
<feature type="transmembrane region" description="Helical" evidence="2">
    <location>
        <begin position="906"/>
        <end position="932"/>
    </location>
</feature>
<feature type="transmembrane region" description="Helical" evidence="2">
    <location>
        <begin position="764"/>
        <end position="788"/>
    </location>
</feature>
<dbReference type="Gene3D" id="3.40.50.12780">
    <property type="entry name" value="N-terminal domain of ligase-like"/>
    <property type="match status" value="1"/>
</dbReference>